<evidence type="ECO:0000313" key="2">
    <source>
        <dbReference type="Proteomes" id="UP000070134"/>
    </source>
</evidence>
<evidence type="ECO:0000313" key="1">
    <source>
        <dbReference type="EMBL" id="AMM31006.1"/>
    </source>
</evidence>
<accession>A0A126ZVT3</accession>
<dbReference type="KEGG" id="satk:SA2016_0305"/>
<sequence>MVVQVVLPLDERVTICDLWNFLSCIPDTFDVNKDLRKTEPGDERAEVSYLSIELEAEEASAVARILRDSAAAKETDGPLQCAS</sequence>
<dbReference type="RefSeq" id="WP_066494582.1">
    <property type="nucleotide sequence ID" value="NZ_BJMO01000007.1"/>
</dbReference>
<name>A0A126ZVT3_9MICC</name>
<dbReference type="Proteomes" id="UP000070134">
    <property type="component" value="Chromosome"/>
</dbReference>
<dbReference type="AlphaFoldDB" id="A0A126ZVT3"/>
<reference evidence="1 2" key="1">
    <citation type="submission" date="2016-02" db="EMBL/GenBank/DDBJ databases">
        <title>Complete genome of Sinomonas atrocyanea KCTC 3377.</title>
        <authorList>
            <person name="Kim K.M."/>
        </authorList>
    </citation>
    <scope>NUCLEOTIDE SEQUENCE [LARGE SCALE GENOMIC DNA]</scope>
    <source>
        <strain evidence="1 2">KCTC 3377</strain>
    </source>
</reference>
<dbReference type="EMBL" id="CP014518">
    <property type="protein sequence ID" value="AMM31006.1"/>
    <property type="molecule type" value="Genomic_DNA"/>
</dbReference>
<protein>
    <submittedName>
        <fullName evidence="1">Uncharacterized protein</fullName>
    </submittedName>
</protein>
<proteinExistence type="predicted"/>
<gene>
    <name evidence="1" type="ORF">SA2016_0305</name>
</gene>
<keyword evidence="2" id="KW-1185">Reference proteome</keyword>
<organism evidence="1 2">
    <name type="scientific">Sinomonas atrocyanea</name>
    <dbReference type="NCBI Taxonomy" id="37927"/>
    <lineage>
        <taxon>Bacteria</taxon>
        <taxon>Bacillati</taxon>
        <taxon>Actinomycetota</taxon>
        <taxon>Actinomycetes</taxon>
        <taxon>Micrococcales</taxon>
        <taxon>Micrococcaceae</taxon>
        <taxon>Sinomonas</taxon>
    </lineage>
</organism>